<evidence type="ECO:0000313" key="2">
    <source>
        <dbReference type="EMBL" id="KAJ7625988.1"/>
    </source>
</evidence>
<sequence length="310" mass="34312">RIAILGPSGMGKTTLATAALHDPSVVAVYSQRWFIPCECAATSFDIAALIEAHLGLKAEKNAIKHVTQALEKQPRCLLILDNLETAWDPLSVRTGVEEFLALLTAIDHLSLIITMRGAERPAKVHWTRPFLKPLEPLSDDAAQQMFIDIADDIHDPMEVNKVLQRTGNMPLAIDLIAHLVDCDGCPSVLSQWELEHTTFLSTGYDRASNLDLSINSSLTSPRFTSVPGTMDLLSLLSILPDGLSNSQLQHIEFPHDVQSCRAVLLATSLVYMDVMGRLKSLVPIQEHMHHFHPISLQLVRPIQDYLFHGP</sequence>
<dbReference type="InterPro" id="IPR044974">
    <property type="entry name" value="Disease_R_plants"/>
</dbReference>
<dbReference type="SUPFAM" id="SSF52540">
    <property type="entry name" value="P-loop containing nucleoside triphosphate hydrolases"/>
    <property type="match status" value="1"/>
</dbReference>
<organism evidence="2 3">
    <name type="scientific">Roridomyces roridus</name>
    <dbReference type="NCBI Taxonomy" id="1738132"/>
    <lineage>
        <taxon>Eukaryota</taxon>
        <taxon>Fungi</taxon>
        <taxon>Dikarya</taxon>
        <taxon>Basidiomycota</taxon>
        <taxon>Agaricomycotina</taxon>
        <taxon>Agaricomycetes</taxon>
        <taxon>Agaricomycetidae</taxon>
        <taxon>Agaricales</taxon>
        <taxon>Marasmiineae</taxon>
        <taxon>Mycenaceae</taxon>
        <taxon>Roridomyces</taxon>
    </lineage>
</organism>
<accession>A0AAD7BN89</accession>
<feature type="non-terminal residue" evidence="2">
    <location>
        <position position="1"/>
    </location>
</feature>
<dbReference type="PANTHER" id="PTHR23155:SF1205">
    <property type="entry name" value="DISEASE RESISTANCE PROTEIN RPM1"/>
    <property type="match status" value="1"/>
</dbReference>
<gene>
    <name evidence="2" type="ORF">FB45DRAFT_672068</name>
</gene>
<dbReference type="Gene3D" id="3.40.50.300">
    <property type="entry name" value="P-loop containing nucleotide triphosphate hydrolases"/>
    <property type="match status" value="1"/>
</dbReference>
<keyword evidence="3" id="KW-1185">Reference proteome</keyword>
<evidence type="ECO:0000313" key="3">
    <source>
        <dbReference type="Proteomes" id="UP001221142"/>
    </source>
</evidence>
<dbReference type="Proteomes" id="UP001221142">
    <property type="component" value="Unassembled WGS sequence"/>
</dbReference>
<proteinExistence type="predicted"/>
<keyword evidence="2" id="KW-0378">Hydrolase</keyword>
<dbReference type="InterPro" id="IPR027417">
    <property type="entry name" value="P-loop_NTPase"/>
</dbReference>
<name>A0AAD7BN89_9AGAR</name>
<dbReference type="PANTHER" id="PTHR23155">
    <property type="entry name" value="DISEASE RESISTANCE PROTEIN RP"/>
    <property type="match status" value="1"/>
</dbReference>
<dbReference type="Pfam" id="PF20703">
    <property type="entry name" value="nSTAND1"/>
    <property type="match status" value="1"/>
</dbReference>
<dbReference type="PRINTS" id="PR00364">
    <property type="entry name" value="DISEASERSIST"/>
</dbReference>
<feature type="domain" description="Novel STAND NTPase 1" evidence="1">
    <location>
        <begin position="2"/>
        <end position="117"/>
    </location>
</feature>
<dbReference type="InterPro" id="IPR049052">
    <property type="entry name" value="nSTAND1"/>
</dbReference>
<protein>
    <submittedName>
        <fullName evidence="2">P-loop containing nucleoside triphosphate hydrolase protein</fullName>
    </submittedName>
</protein>
<feature type="non-terminal residue" evidence="2">
    <location>
        <position position="310"/>
    </location>
</feature>
<dbReference type="GO" id="GO:0098542">
    <property type="term" value="P:defense response to other organism"/>
    <property type="evidence" value="ECO:0007669"/>
    <property type="project" value="TreeGrafter"/>
</dbReference>
<dbReference type="GO" id="GO:0016787">
    <property type="term" value="F:hydrolase activity"/>
    <property type="evidence" value="ECO:0007669"/>
    <property type="project" value="UniProtKB-KW"/>
</dbReference>
<dbReference type="AlphaFoldDB" id="A0AAD7BN89"/>
<evidence type="ECO:0000259" key="1">
    <source>
        <dbReference type="Pfam" id="PF20703"/>
    </source>
</evidence>
<comment type="caution">
    <text evidence="2">The sequence shown here is derived from an EMBL/GenBank/DDBJ whole genome shotgun (WGS) entry which is preliminary data.</text>
</comment>
<reference evidence="2" key="1">
    <citation type="submission" date="2023-03" db="EMBL/GenBank/DDBJ databases">
        <title>Massive genome expansion in bonnet fungi (Mycena s.s.) driven by repeated elements and novel gene families across ecological guilds.</title>
        <authorList>
            <consortium name="Lawrence Berkeley National Laboratory"/>
            <person name="Harder C.B."/>
            <person name="Miyauchi S."/>
            <person name="Viragh M."/>
            <person name="Kuo A."/>
            <person name="Thoen E."/>
            <person name="Andreopoulos B."/>
            <person name="Lu D."/>
            <person name="Skrede I."/>
            <person name="Drula E."/>
            <person name="Henrissat B."/>
            <person name="Morin E."/>
            <person name="Kohler A."/>
            <person name="Barry K."/>
            <person name="LaButti K."/>
            <person name="Morin E."/>
            <person name="Salamov A."/>
            <person name="Lipzen A."/>
            <person name="Mereny Z."/>
            <person name="Hegedus B."/>
            <person name="Baldrian P."/>
            <person name="Stursova M."/>
            <person name="Weitz H."/>
            <person name="Taylor A."/>
            <person name="Grigoriev I.V."/>
            <person name="Nagy L.G."/>
            <person name="Martin F."/>
            <person name="Kauserud H."/>
        </authorList>
    </citation>
    <scope>NUCLEOTIDE SEQUENCE</scope>
    <source>
        <strain evidence="2">9284</strain>
    </source>
</reference>
<dbReference type="EMBL" id="JARKIF010000012">
    <property type="protein sequence ID" value="KAJ7625988.1"/>
    <property type="molecule type" value="Genomic_DNA"/>
</dbReference>